<evidence type="ECO:0008006" key="4">
    <source>
        <dbReference type="Google" id="ProtNLM"/>
    </source>
</evidence>
<name>A0ABV0QA77_9TELE</name>
<proteinExistence type="predicted"/>
<evidence type="ECO:0000313" key="3">
    <source>
        <dbReference type="Proteomes" id="UP001434883"/>
    </source>
</evidence>
<comment type="caution">
    <text evidence="2">The sequence shown here is derived from an EMBL/GenBank/DDBJ whole genome shotgun (WGS) entry which is preliminary data.</text>
</comment>
<sequence length="90" mass="10141">MITVRFMSYCSFALAYPENAFKRKMSLCFLPANCPTFCFPPCSYFGRDASRPGQHERGCMRYKRHEGDPESGTEPVRTASEEGPASGTHH</sequence>
<feature type="region of interest" description="Disordered" evidence="1">
    <location>
        <begin position="52"/>
        <end position="90"/>
    </location>
</feature>
<reference evidence="2 3" key="1">
    <citation type="submission" date="2021-06" db="EMBL/GenBank/DDBJ databases">
        <authorList>
            <person name="Palmer J.M."/>
        </authorList>
    </citation>
    <scope>NUCLEOTIDE SEQUENCE [LARGE SCALE GENOMIC DNA]</scope>
    <source>
        <strain evidence="2 3">XC_2019</strain>
        <tissue evidence="2">Muscle</tissue>
    </source>
</reference>
<gene>
    <name evidence="2" type="ORF">XENOCAPTIV_011564</name>
</gene>
<dbReference type="Proteomes" id="UP001434883">
    <property type="component" value="Unassembled WGS sequence"/>
</dbReference>
<dbReference type="EMBL" id="JAHRIN010002468">
    <property type="protein sequence ID" value="MEQ2192432.1"/>
    <property type="molecule type" value="Genomic_DNA"/>
</dbReference>
<evidence type="ECO:0000256" key="1">
    <source>
        <dbReference type="SAM" id="MobiDB-lite"/>
    </source>
</evidence>
<organism evidence="2 3">
    <name type="scientific">Xenoophorus captivus</name>
    <dbReference type="NCBI Taxonomy" id="1517983"/>
    <lineage>
        <taxon>Eukaryota</taxon>
        <taxon>Metazoa</taxon>
        <taxon>Chordata</taxon>
        <taxon>Craniata</taxon>
        <taxon>Vertebrata</taxon>
        <taxon>Euteleostomi</taxon>
        <taxon>Actinopterygii</taxon>
        <taxon>Neopterygii</taxon>
        <taxon>Teleostei</taxon>
        <taxon>Neoteleostei</taxon>
        <taxon>Acanthomorphata</taxon>
        <taxon>Ovalentaria</taxon>
        <taxon>Atherinomorphae</taxon>
        <taxon>Cyprinodontiformes</taxon>
        <taxon>Goodeidae</taxon>
        <taxon>Xenoophorus</taxon>
    </lineage>
</organism>
<evidence type="ECO:0000313" key="2">
    <source>
        <dbReference type="EMBL" id="MEQ2192432.1"/>
    </source>
</evidence>
<protein>
    <recommendedName>
        <fullName evidence="4">Secreted protein</fullName>
    </recommendedName>
</protein>
<keyword evidence="3" id="KW-1185">Reference proteome</keyword>
<accession>A0ABV0QA77</accession>